<proteinExistence type="predicted"/>
<gene>
    <name evidence="2" type="ORF">LSP00402_LOCUS14841</name>
</gene>
<dbReference type="EMBL" id="HBHP01023843">
    <property type="protein sequence ID" value="CAD9770853.1"/>
    <property type="molecule type" value="Transcribed_RNA"/>
</dbReference>
<dbReference type="AlphaFoldDB" id="A0A7S2TX30"/>
<organism evidence="2">
    <name type="scientific">Lotharella oceanica</name>
    <dbReference type="NCBI Taxonomy" id="641309"/>
    <lineage>
        <taxon>Eukaryota</taxon>
        <taxon>Sar</taxon>
        <taxon>Rhizaria</taxon>
        <taxon>Cercozoa</taxon>
        <taxon>Chlorarachniophyceae</taxon>
        <taxon>Lotharella</taxon>
    </lineage>
</organism>
<name>A0A7S2TX30_9EUKA</name>
<accession>A0A7S2TX30</accession>
<sequence length="239" mass="24239">MAKNEKGGGVEGVAVGGGAVAGAAAGGGAAAAPTVEKETLRGALSRCLPTAREGLTTALETLKEEGQQDTWPDDILLEAKAVKEALESSPVLTVDAQALASALAKAAVAPADADADAKKDAGGENAAENADDAKNAGDDDADADAEAKATTSEKPAASPRVRASDVLPGGACGASLLESGAVSAAAAPREFVTELLERFDASARGEKGRFAKRDVWDLVRVVYYRLDGQMFCERLPVES</sequence>
<feature type="region of interest" description="Disordered" evidence="1">
    <location>
        <begin position="110"/>
        <end position="164"/>
    </location>
</feature>
<reference evidence="2" key="1">
    <citation type="submission" date="2021-01" db="EMBL/GenBank/DDBJ databases">
        <authorList>
            <person name="Corre E."/>
            <person name="Pelletier E."/>
            <person name="Niang G."/>
            <person name="Scheremetjew M."/>
            <person name="Finn R."/>
            <person name="Kale V."/>
            <person name="Holt S."/>
            <person name="Cochrane G."/>
            <person name="Meng A."/>
            <person name="Brown T."/>
            <person name="Cohen L."/>
        </authorList>
    </citation>
    <scope>NUCLEOTIDE SEQUENCE</scope>
    <source>
        <strain evidence="2">CCMP622</strain>
    </source>
</reference>
<evidence type="ECO:0000256" key="1">
    <source>
        <dbReference type="SAM" id="MobiDB-lite"/>
    </source>
</evidence>
<evidence type="ECO:0000313" key="2">
    <source>
        <dbReference type="EMBL" id="CAD9770853.1"/>
    </source>
</evidence>
<protein>
    <submittedName>
        <fullName evidence="2">Uncharacterized protein</fullName>
    </submittedName>
</protein>